<protein>
    <submittedName>
        <fullName evidence="2">BA75_02091T0</fullName>
    </submittedName>
</protein>
<dbReference type="OrthoDB" id="3981168at2759"/>
<feature type="compositionally biased region" description="Basic and acidic residues" evidence="1">
    <location>
        <begin position="94"/>
        <end position="168"/>
    </location>
</feature>
<accession>A0A1B2JAT4</accession>
<evidence type="ECO:0000313" key="2">
    <source>
        <dbReference type="EMBL" id="ANZ74965.1"/>
    </source>
</evidence>
<gene>
    <name evidence="2" type="ORF">ATY40_BA7502091</name>
</gene>
<sequence>MIRLTSRNLLNSRSLVVRTQGPLLIRHKSKIVETAKEGLHQINLKIGKVAAGTIDATEHIAEQVAPHETAADLKDKASKVVEEKVGDASQKLNDLSEKVPSQDELKGKANEIKEKAGESAEKLTEDVKETKENIKKGVDDPVKHYDTSKLKKRGSEIESEQQRPEDLM</sequence>
<dbReference type="AlphaFoldDB" id="A0A1B2JAT4"/>
<evidence type="ECO:0000313" key="3">
    <source>
        <dbReference type="Proteomes" id="UP000094565"/>
    </source>
</evidence>
<proteinExistence type="predicted"/>
<reference evidence="2 3" key="1">
    <citation type="submission" date="2016-02" db="EMBL/GenBank/DDBJ databases">
        <title>Comparative genomic and transcriptomic foundation for Pichia pastoris.</title>
        <authorList>
            <person name="Love K.R."/>
            <person name="Shah K.A."/>
            <person name="Whittaker C.A."/>
            <person name="Wu J."/>
            <person name="Bartlett M.C."/>
            <person name="Ma D."/>
            <person name="Leeson R.L."/>
            <person name="Priest M."/>
            <person name="Young S.K."/>
            <person name="Love J.C."/>
        </authorList>
    </citation>
    <scope>NUCLEOTIDE SEQUENCE [LARGE SCALE GENOMIC DNA]</scope>
    <source>
        <strain evidence="2 3">ATCC 28485</strain>
    </source>
</reference>
<keyword evidence="3" id="KW-1185">Reference proteome</keyword>
<evidence type="ECO:0000256" key="1">
    <source>
        <dbReference type="SAM" id="MobiDB-lite"/>
    </source>
</evidence>
<name>A0A1B2JAT4_PICPA</name>
<dbReference type="Proteomes" id="UP000094565">
    <property type="component" value="Chromosome 2"/>
</dbReference>
<dbReference type="EMBL" id="CP014585">
    <property type="protein sequence ID" value="ANZ74965.1"/>
    <property type="molecule type" value="Genomic_DNA"/>
</dbReference>
<feature type="region of interest" description="Disordered" evidence="1">
    <location>
        <begin position="84"/>
        <end position="168"/>
    </location>
</feature>
<organism evidence="2 3">
    <name type="scientific">Komagataella pastoris</name>
    <name type="common">Yeast</name>
    <name type="synonym">Pichia pastoris</name>
    <dbReference type="NCBI Taxonomy" id="4922"/>
    <lineage>
        <taxon>Eukaryota</taxon>
        <taxon>Fungi</taxon>
        <taxon>Dikarya</taxon>
        <taxon>Ascomycota</taxon>
        <taxon>Saccharomycotina</taxon>
        <taxon>Pichiomycetes</taxon>
        <taxon>Pichiales</taxon>
        <taxon>Pichiaceae</taxon>
        <taxon>Komagataella</taxon>
    </lineage>
</organism>
<dbReference type="Gene3D" id="1.20.120.20">
    <property type="entry name" value="Apolipoprotein"/>
    <property type="match status" value="1"/>
</dbReference>